<dbReference type="HAMAP" id="MF_00073">
    <property type="entry name" value="NusB"/>
    <property type="match status" value="1"/>
</dbReference>
<comment type="function">
    <text evidence="6">Involved in transcription antitermination. Required for transcription of ribosomal RNA (rRNA) genes. Binds specifically to the boxA antiterminator sequence of the ribosomal RNA (rrn) operons.</text>
</comment>
<dbReference type="PANTHER" id="PTHR11078:SF3">
    <property type="entry name" value="ANTITERMINATION NUSB DOMAIN-CONTAINING PROTEIN"/>
    <property type="match status" value="1"/>
</dbReference>
<evidence type="ECO:0000313" key="9">
    <source>
        <dbReference type="Proteomes" id="UP000886748"/>
    </source>
</evidence>
<evidence type="ECO:0000259" key="7">
    <source>
        <dbReference type="Pfam" id="PF01029"/>
    </source>
</evidence>
<dbReference type="Pfam" id="PF01029">
    <property type="entry name" value="NusB"/>
    <property type="match status" value="1"/>
</dbReference>
<evidence type="ECO:0000256" key="3">
    <source>
        <dbReference type="ARBA" id="ARBA00022884"/>
    </source>
</evidence>
<name>A0A9D1N220_9CLOT</name>
<evidence type="ECO:0000256" key="2">
    <source>
        <dbReference type="ARBA" id="ARBA00022814"/>
    </source>
</evidence>
<feature type="domain" description="NusB/RsmB/TIM44" evidence="7">
    <location>
        <begin position="118"/>
        <end position="213"/>
    </location>
</feature>
<proteinExistence type="inferred from homology"/>
<keyword evidence="4 6" id="KW-0805">Transcription regulation</keyword>
<dbReference type="InterPro" id="IPR035926">
    <property type="entry name" value="NusB-like_sf"/>
</dbReference>
<dbReference type="InterPro" id="IPR011605">
    <property type="entry name" value="NusB_fam"/>
</dbReference>
<dbReference type="GO" id="GO:0003723">
    <property type="term" value="F:RNA binding"/>
    <property type="evidence" value="ECO:0007669"/>
    <property type="project" value="UniProtKB-UniRule"/>
</dbReference>
<dbReference type="GO" id="GO:0006353">
    <property type="term" value="P:DNA-templated transcription termination"/>
    <property type="evidence" value="ECO:0007669"/>
    <property type="project" value="UniProtKB-UniRule"/>
</dbReference>
<dbReference type="AlphaFoldDB" id="A0A9D1N220"/>
<accession>A0A9D1N220</accession>
<reference evidence="8" key="2">
    <citation type="journal article" date="2021" name="PeerJ">
        <title>Extensive microbial diversity within the chicken gut microbiome revealed by metagenomics and culture.</title>
        <authorList>
            <person name="Gilroy R."/>
            <person name="Ravi A."/>
            <person name="Getino M."/>
            <person name="Pursley I."/>
            <person name="Horton D.L."/>
            <person name="Alikhan N.F."/>
            <person name="Baker D."/>
            <person name="Gharbi K."/>
            <person name="Hall N."/>
            <person name="Watson M."/>
            <person name="Adriaenssens E.M."/>
            <person name="Foster-Nyarko E."/>
            <person name="Jarju S."/>
            <person name="Secka A."/>
            <person name="Antonio M."/>
            <person name="Oren A."/>
            <person name="Chaudhuri R.R."/>
            <person name="La Ragione R."/>
            <person name="Hildebrand F."/>
            <person name="Pallen M.J."/>
        </authorList>
    </citation>
    <scope>NUCLEOTIDE SEQUENCE</scope>
    <source>
        <strain evidence="8">CHK154-7741</strain>
    </source>
</reference>
<dbReference type="GO" id="GO:0031564">
    <property type="term" value="P:transcription antitermination"/>
    <property type="evidence" value="ECO:0007669"/>
    <property type="project" value="UniProtKB-KW"/>
</dbReference>
<comment type="similarity">
    <text evidence="1 6">Belongs to the NusB family.</text>
</comment>
<evidence type="ECO:0000313" key="8">
    <source>
        <dbReference type="EMBL" id="HIU93337.1"/>
    </source>
</evidence>
<dbReference type="EMBL" id="DVOD01000069">
    <property type="protein sequence ID" value="HIU93337.1"/>
    <property type="molecule type" value="Genomic_DNA"/>
</dbReference>
<keyword evidence="2 6" id="KW-0889">Transcription antitermination</keyword>
<dbReference type="NCBIfam" id="TIGR01951">
    <property type="entry name" value="nusB"/>
    <property type="match status" value="1"/>
</dbReference>
<dbReference type="SUPFAM" id="SSF48013">
    <property type="entry name" value="NusB-like"/>
    <property type="match status" value="1"/>
</dbReference>
<evidence type="ECO:0000256" key="6">
    <source>
        <dbReference type="HAMAP-Rule" id="MF_00073"/>
    </source>
</evidence>
<gene>
    <name evidence="6 8" type="primary">nusB</name>
    <name evidence="8" type="ORF">IAD26_09435</name>
</gene>
<evidence type="ECO:0000256" key="1">
    <source>
        <dbReference type="ARBA" id="ARBA00005952"/>
    </source>
</evidence>
<dbReference type="GO" id="GO:0005829">
    <property type="term" value="C:cytosol"/>
    <property type="evidence" value="ECO:0007669"/>
    <property type="project" value="TreeGrafter"/>
</dbReference>
<evidence type="ECO:0000256" key="5">
    <source>
        <dbReference type="ARBA" id="ARBA00023163"/>
    </source>
</evidence>
<dbReference type="Proteomes" id="UP000886748">
    <property type="component" value="Unassembled WGS sequence"/>
</dbReference>
<protein>
    <recommendedName>
        <fullName evidence="6">Transcription antitermination protein NusB</fullName>
    </recommendedName>
    <alternativeName>
        <fullName evidence="6">Antitermination factor NusB</fullName>
    </alternativeName>
</protein>
<dbReference type="PANTHER" id="PTHR11078">
    <property type="entry name" value="N UTILIZATION SUBSTANCE PROTEIN B-RELATED"/>
    <property type="match status" value="1"/>
</dbReference>
<keyword evidence="5 6" id="KW-0804">Transcription</keyword>
<dbReference type="Gene3D" id="1.10.940.10">
    <property type="entry name" value="NusB-like"/>
    <property type="match status" value="1"/>
</dbReference>
<evidence type="ECO:0000256" key="4">
    <source>
        <dbReference type="ARBA" id="ARBA00023015"/>
    </source>
</evidence>
<comment type="caution">
    <text evidence="8">The sequence shown here is derived from an EMBL/GenBank/DDBJ whole genome shotgun (WGS) entry which is preliminary data.</text>
</comment>
<dbReference type="InterPro" id="IPR006027">
    <property type="entry name" value="NusB_RsmB_TIM44"/>
</dbReference>
<sequence length="219" mass="24645">MQARRAARELALILFSQFDKKITQYNQTEFEDIILKSVRTLTNNAIDELKVSVGAINAMKEYVDTYEAESPENLKRPMHANNVPVPLPMTSDLSGRLEELLNISEKVVLALEIAEMTALEHTGDVKSYVVQIATAYKEHAQEIDSLIQKYAHGWDLDRLVKIDKDILRIAIAELLFIEGVPVKVVVDEALELAKKYSTDDSSSFINGILGKVIDEKKDQ</sequence>
<organism evidence="8 9">
    <name type="scientific">Candidatus Limenecus avicola</name>
    <dbReference type="NCBI Taxonomy" id="2840847"/>
    <lineage>
        <taxon>Bacteria</taxon>
        <taxon>Bacillati</taxon>
        <taxon>Bacillota</taxon>
        <taxon>Clostridia</taxon>
        <taxon>Eubacteriales</taxon>
        <taxon>Clostridiaceae</taxon>
        <taxon>Clostridiaceae incertae sedis</taxon>
        <taxon>Candidatus Limenecus</taxon>
    </lineage>
</organism>
<keyword evidence="3 6" id="KW-0694">RNA-binding</keyword>
<reference evidence="8" key="1">
    <citation type="submission" date="2020-10" db="EMBL/GenBank/DDBJ databases">
        <authorList>
            <person name="Gilroy R."/>
        </authorList>
    </citation>
    <scope>NUCLEOTIDE SEQUENCE</scope>
    <source>
        <strain evidence="8">CHK154-7741</strain>
    </source>
</reference>